<dbReference type="OrthoDB" id="10334543at2759"/>
<evidence type="ECO:0000313" key="2">
    <source>
        <dbReference type="Proteomes" id="UP000737018"/>
    </source>
</evidence>
<gene>
    <name evidence="1" type="ORF">CMV_010318</name>
</gene>
<keyword evidence="2" id="KW-1185">Reference proteome</keyword>
<proteinExistence type="predicted"/>
<protein>
    <submittedName>
        <fullName evidence="1">Uncharacterized protein</fullName>
    </submittedName>
</protein>
<dbReference type="Proteomes" id="UP000737018">
    <property type="component" value="Unassembled WGS sequence"/>
</dbReference>
<reference evidence="1" key="1">
    <citation type="submission" date="2020-03" db="EMBL/GenBank/DDBJ databases">
        <title>Castanea mollissima Vanexum genome sequencing.</title>
        <authorList>
            <person name="Staton M."/>
        </authorList>
    </citation>
    <scope>NUCLEOTIDE SEQUENCE</scope>
    <source>
        <tissue evidence="1">Leaf</tissue>
    </source>
</reference>
<sequence>MARDLRTWDEDCVDELCDIFFSQFLLGNFAVRLPREPFWDVITNTLNARTGKDFRKRQVMRRFMHVRRENCRANGVCYGPRHGWPVVGLDEGAGPSQPPKLLHALMRFRRMWWRVIGTQITYERRDDLTAIS</sequence>
<evidence type="ECO:0000313" key="1">
    <source>
        <dbReference type="EMBL" id="KAF3965505.1"/>
    </source>
</evidence>
<dbReference type="AlphaFoldDB" id="A0A8J4R7E6"/>
<dbReference type="EMBL" id="JRKL02001180">
    <property type="protein sequence ID" value="KAF3965505.1"/>
    <property type="molecule type" value="Genomic_DNA"/>
</dbReference>
<organism evidence="1 2">
    <name type="scientific">Castanea mollissima</name>
    <name type="common">Chinese chestnut</name>
    <dbReference type="NCBI Taxonomy" id="60419"/>
    <lineage>
        <taxon>Eukaryota</taxon>
        <taxon>Viridiplantae</taxon>
        <taxon>Streptophyta</taxon>
        <taxon>Embryophyta</taxon>
        <taxon>Tracheophyta</taxon>
        <taxon>Spermatophyta</taxon>
        <taxon>Magnoliopsida</taxon>
        <taxon>eudicotyledons</taxon>
        <taxon>Gunneridae</taxon>
        <taxon>Pentapetalae</taxon>
        <taxon>rosids</taxon>
        <taxon>fabids</taxon>
        <taxon>Fagales</taxon>
        <taxon>Fagaceae</taxon>
        <taxon>Castanea</taxon>
    </lineage>
</organism>
<accession>A0A8J4R7E6</accession>
<comment type="caution">
    <text evidence="1">The sequence shown here is derived from an EMBL/GenBank/DDBJ whole genome shotgun (WGS) entry which is preliminary data.</text>
</comment>
<name>A0A8J4R7E6_9ROSI</name>